<proteinExistence type="predicted"/>
<name>A0A239JBG4_9SPHN</name>
<organism evidence="2 3">
    <name type="scientific">Sphingopyxis indica</name>
    <dbReference type="NCBI Taxonomy" id="436663"/>
    <lineage>
        <taxon>Bacteria</taxon>
        <taxon>Pseudomonadati</taxon>
        <taxon>Pseudomonadota</taxon>
        <taxon>Alphaproteobacteria</taxon>
        <taxon>Sphingomonadales</taxon>
        <taxon>Sphingomonadaceae</taxon>
        <taxon>Sphingopyxis</taxon>
    </lineage>
</organism>
<protein>
    <submittedName>
        <fullName evidence="2">Uncharacterized protein</fullName>
    </submittedName>
</protein>
<feature type="non-terminal residue" evidence="2">
    <location>
        <position position="1"/>
    </location>
</feature>
<dbReference type="EMBL" id="FZPA01000009">
    <property type="protein sequence ID" value="SNT03241.1"/>
    <property type="molecule type" value="Genomic_DNA"/>
</dbReference>
<evidence type="ECO:0000256" key="1">
    <source>
        <dbReference type="SAM" id="Phobius"/>
    </source>
</evidence>
<dbReference type="Proteomes" id="UP000198339">
    <property type="component" value="Unassembled WGS sequence"/>
</dbReference>
<keyword evidence="1" id="KW-0472">Membrane</keyword>
<gene>
    <name evidence="2" type="ORF">SAMN06295955_109173</name>
</gene>
<keyword evidence="1" id="KW-0812">Transmembrane</keyword>
<keyword evidence="3" id="KW-1185">Reference proteome</keyword>
<reference evidence="2 3" key="1">
    <citation type="submission" date="2017-06" db="EMBL/GenBank/DDBJ databases">
        <authorList>
            <person name="Kim H.J."/>
            <person name="Triplett B.A."/>
        </authorList>
    </citation>
    <scope>NUCLEOTIDE SEQUENCE [LARGE SCALE GENOMIC DNA]</scope>
    <source>
        <strain evidence="2 3">DS15</strain>
    </source>
</reference>
<keyword evidence="1" id="KW-1133">Transmembrane helix</keyword>
<evidence type="ECO:0000313" key="2">
    <source>
        <dbReference type="EMBL" id="SNT03241.1"/>
    </source>
</evidence>
<evidence type="ECO:0000313" key="3">
    <source>
        <dbReference type="Proteomes" id="UP000198339"/>
    </source>
</evidence>
<feature type="transmembrane region" description="Helical" evidence="1">
    <location>
        <begin position="6"/>
        <end position="23"/>
    </location>
</feature>
<accession>A0A239JBG4</accession>
<sequence length="42" mass="4749">VGLQNSFWLTVACELYVLFYALWGSKPTNALPPEELREPAQP</sequence>
<dbReference type="AlphaFoldDB" id="A0A239JBG4"/>